<reference evidence="2" key="1">
    <citation type="submission" date="2016-10" db="EMBL/GenBank/DDBJ databases">
        <authorList>
            <person name="Varghese N."/>
            <person name="Submissions S."/>
        </authorList>
    </citation>
    <scope>NUCLEOTIDE SEQUENCE [LARGE SCALE GENOMIC DNA]</scope>
    <source>
        <strain evidence="2">GAS106B</strain>
    </source>
</reference>
<accession>A0A1H1JVB8</accession>
<gene>
    <name evidence="1" type="ORF">SAMN05443245_7260</name>
</gene>
<protein>
    <submittedName>
        <fullName evidence="1">Uncharacterized protein</fullName>
    </submittedName>
</protein>
<evidence type="ECO:0000313" key="2">
    <source>
        <dbReference type="Proteomes" id="UP000183487"/>
    </source>
</evidence>
<proteinExistence type="predicted"/>
<name>A0A1H1JVB8_9BURK</name>
<organism evidence="1 2">
    <name type="scientific">Paraburkholderia fungorum</name>
    <dbReference type="NCBI Taxonomy" id="134537"/>
    <lineage>
        <taxon>Bacteria</taxon>
        <taxon>Pseudomonadati</taxon>
        <taxon>Pseudomonadota</taxon>
        <taxon>Betaproteobacteria</taxon>
        <taxon>Burkholderiales</taxon>
        <taxon>Burkholderiaceae</taxon>
        <taxon>Paraburkholderia</taxon>
    </lineage>
</organism>
<dbReference type="AlphaFoldDB" id="A0A1H1JVB8"/>
<dbReference type="Proteomes" id="UP000183487">
    <property type="component" value="Unassembled WGS sequence"/>
</dbReference>
<evidence type="ECO:0000313" key="1">
    <source>
        <dbReference type="EMBL" id="SDR53770.1"/>
    </source>
</evidence>
<dbReference type="EMBL" id="FNKP01000004">
    <property type="protein sequence ID" value="SDR53770.1"/>
    <property type="molecule type" value="Genomic_DNA"/>
</dbReference>
<sequence>MTGSASSSTARWAGSSLATACASQVCLAFAVSSLDKRPLSVNWTFSLRASAASSTRRTKPICSNGAMATAIDCGFIPSALASSADVIRSVCAKRIKTAFCVHVNSFEHAGAAARMRRTRSCSASARSRLSCSGERSDFIITMRPHDQFICQYPRIQQVPRTYCADACRKASSTSRFYVCGIYRRVRSDGGL</sequence>
<keyword evidence="2" id="KW-1185">Reference proteome</keyword>